<dbReference type="SUPFAM" id="SSF55729">
    <property type="entry name" value="Acyl-CoA N-acyltransferases (Nat)"/>
    <property type="match status" value="1"/>
</dbReference>
<dbReference type="Proteomes" id="UP001165080">
    <property type="component" value="Unassembled WGS sequence"/>
</dbReference>
<comment type="caution">
    <text evidence="3">The sequence shown here is derived from an EMBL/GenBank/DDBJ whole genome shotgun (WGS) entry which is preliminary data.</text>
</comment>
<dbReference type="PANTHER" id="PTHR42791">
    <property type="entry name" value="GNAT FAMILY ACETYLTRANSFERASE"/>
    <property type="match status" value="1"/>
</dbReference>
<gene>
    <name evidence="3" type="primary">PLESTMB000107</name>
    <name evidence="3" type="ORF">PLESTB_001604600</name>
</gene>
<dbReference type="CDD" id="cd04301">
    <property type="entry name" value="NAT_SF"/>
    <property type="match status" value="1"/>
</dbReference>
<dbReference type="AlphaFoldDB" id="A0A9W6BYV3"/>
<dbReference type="PROSITE" id="PS51186">
    <property type="entry name" value="GNAT"/>
    <property type="match status" value="1"/>
</dbReference>
<dbReference type="InterPro" id="IPR016181">
    <property type="entry name" value="Acyl_CoA_acyltransferase"/>
</dbReference>
<dbReference type="Gene3D" id="3.40.630.30">
    <property type="match status" value="1"/>
</dbReference>
<evidence type="ECO:0000313" key="3">
    <source>
        <dbReference type="EMBL" id="GLC60367.1"/>
    </source>
</evidence>
<protein>
    <recommendedName>
        <fullName evidence="2">N-acetyltransferase domain-containing protein</fullName>
    </recommendedName>
</protein>
<name>A0A9W6BYV3_9CHLO</name>
<proteinExistence type="predicted"/>
<evidence type="ECO:0000313" key="4">
    <source>
        <dbReference type="Proteomes" id="UP001165080"/>
    </source>
</evidence>
<organism evidence="3 4">
    <name type="scientific">Pleodorina starrii</name>
    <dbReference type="NCBI Taxonomy" id="330485"/>
    <lineage>
        <taxon>Eukaryota</taxon>
        <taxon>Viridiplantae</taxon>
        <taxon>Chlorophyta</taxon>
        <taxon>core chlorophytes</taxon>
        <taxon>Chlorophyceae</taxon>
        <taxon>CS clade</taxon>
        <taxon>Chlamydomonadales</taxon>
        <taxon>Volvocaceae</taxon>
        <taxon>Pleodorina</taxon>
    </lineage>
</organism>
<feature type="region of interest" description="Disordered" evidence="1">
    <location>
        <begin position="282"/>
        <end position="301"/>
    </location>
</feature>
<evidence type="ECO:0000256" key="1">
    <source>
        <dbReference type="SAM" id="MobiDB-lite"/>
    </source>
</evidence>
<evidence type="ECO:0000259" key="2">
    <source>
        <dbReference type="PROSITE" id="PS51186"/>
    </source>
</evidence>
<dbReference type="InterPro" id="IPR000182">
    <property type="entry name" value="GNAT_dom"/>
</dbReference>
<sequence>MIQRFSCQSFLSPHRADHLTSRHPLCRALTYLATRPQFPTASSPAALPRGNAPLAPTMDSPKDAPIRVFKPEEDPEAAEQCCETIGQGFKSEPNNDFFSDDPSRYCERWRAIGHNTLLRSAGVPLAHSLGGSAAGGPEHAAVALAYVYPDQKVPDDAPEPSGIIDLSDGMRPETIPVRDELLSYMSAKKTEFLQTHGSFEYVAFLATRPEFQGKGLGSRLLRYITDKADAAGRWSYLEATNPDNVRLYERHGFRQLETKVWTLESLPGKRVMLVLMARPPASSSSSVREAPADQLQSQSLS</sequence>
<dbReference type="InterPro" id="IPR052523">
    <property type="entry name" value="Trichothecene_AcTrans"/>
</dbReference>
<feature type="domain" description="N-acetyltransferase" evidence="2">
    <location>
        <begin position="131"/>
        <end position="281"/>
    </location>
</feature>
<accession>A0A9W6BYV3</accession>
<dbReference type="GO" id="GO:0016747">
    <property type="term" value="F:acyltransferase activity, transferring groups other than amino-acyl groups"/>
    <property type="evidence" value="ECO:0007669"/>
    <property type="project" value="InterPro"/>
</dbReference>
<keyword evidence="4" id="KW-1185">Reference proteome</keyword>
<dbReference type="Pfam" id="PF13508">
    <property type="entry name" value="Acetyltransf_7"/>
    <property type="match status" value="1"/>
</dbReference>
<reference evidence="3 4" key="1">
    <citation type="journal article" date="2023" name="Commun. Biol.">
        <title>Reorganization of the ancestral sex-determining regions during the evolution of trioecy in Pleodorina starrii.</title>
        <authorList>
            <person name="Takahashi K."/>
            <person name="Suzuki S."/>
            <person name="Kawai-Toyooka H."/>
            <person name="Yamamoto K."/>
            <person name="Hamaji T."/>
            <person name="Ootsuki R."/>
            <person name="Yamaguchi H."/>
            <person name="Kawachi M."/>
            <person name="Higashiyama T."/>
            <person name="Nozaki H."/>
        </authorList>
    </citation>
    <scope>NUCLEOTIDE SEQUENCE [LARGE SCALE GENOMIC DNA]</scope>
    <source>
        <strain evidence="3 4">NIES-4479</strain>
    </source>
</reference>
<dbReference type="EMBL" id="BRXU01000034">
    <property type="protein sequence ID" value="GLC60367.1"/>
    <property type="molecule type" value="Genomic_DNA"/>
</dbReference>
<dbReference type="PANTHER" id="PTHR42791:SF1">
    <property type="entry name" value="N-ACETYLTRANSFERASE DOMAIN-CONTAINING PROTEIN"/>
    <property type="match status" value="1"/>
</dbReference>